<keyword evidence="1" id="KW-0040">ANK repeat</keyword>
<feature type="repeat" description="ANK" evidence="1">
    <location>
        <begin position="122"/>
        <end position="144"/>
    </location>
</feature>
<keyword evidence="3" id="KW-1185">Reference proteome</keyword>
<dbReference type="InterPro" id="IPR036770">
    <property type="entry name" value="Ankyrin_rpt-contain_sf"/>
</dbReference>
<dbReference type="Gene3D" id="1.25.40.20">
    <property type="entry name" value="Ankyrin repeat-containing domain"/>
    <property type="match status" value="5"/>
</dbReference>
<comment type="caution">
    <text evidence="2">The sequence shown here is derived from an EMBL/GenBank/DDBJ whole genome shotgun (WGS) entry which is preliminary data.</text>
</comment>
<dbReference type="PANTHER" id="PTHR24120">
    <property type="entry name" value="GH07239P"/>
    <property type="match status" value="1"/>
</dbReference>
<gene>
    <name evidence="2" type="ORF">HINF_LOCUS56134</name>
</gene>
<organism evidence="2 3">
    <name type="scientific">Hexamita inflata</name>
    <dbReference type="NCBI Taxonomy" id="28002"/>
    <lineage>
        <taxon>Eukaryota</taxon>
        <taxon>Metamonada</taxon>
        <taxon>Diplomonadida</taxon>
        <taxon>Hexamitidae</taxon>
        <taxon>Hexamitinae</taxon>
        <taxon>Hexamita</taxon>
    </lineage>
</organism>
<dbReference type="Pfam" id="PF12796">
    <property type="entry name" value="Ank_2"/>
    <property type="match status" value="4"/>
</dbReference>
<name>A0ABP1L1Y3_9EUKA</name>
<feature type="repeat" description="ANK" evidence="1">
    <location>
        <begin position="62"/>
        <end position="84"/>
    </location>
</feature>
<dbReference type="SMART" id="SM00248">
    <property type="entry name" value="ANK"/>
    <property type="match status" value="13"/>
</dbReference>
<proteinExistence type="predicted"/>
<sequence>MLNTFFQAIQHNDIEFVTQNIGKFKDMQDSQGNTGLMVAAYMGRTEIVEILKSSQIQKQNKNGFTALMSAASTGNEQVVKILLDEMNLRASNGTTALMCAAQIGSVKCCQLLQKEIGLKNLNGVTALHLAMAQGHHCLINILIDELEIQDIEQRTCLMIAAINNQFKCIDELIKHQCLITKQDIHKKTALRYVFDSIDIIKDIIDEGIRKEKLDAVKSIIKCLLPLEYELIADDMVSTLMLFCYNRMPVPKKLVETQAKQKQEEGITALMLAAQSGNISAVQQLKEFEINMQDKRGRTATMFAASQGQLDCFKLTYNDEFGLRDINGAGVLHYAAQGGNVQIMNLLTKFKGQTDCYGNSALMFAINAKQLNTVDYLAAHEADIVNNDKLTPLMCCAKNDFLGGCQYFEGQGGQVDVNGYTAVQWAAMCDSTECFLPLLELENLKNNRHLMFQAVEKNSFKVLKLIIDCARRDFSPLVDYNFTALQRGLCSKLTQITSKKYNQLQDGLDPLDAAVLLNASECVEVLAPFYRFKTEKPFTPLMFAVQNDSLNIQAIKTLVGYFGGVGLRKNVNGFKVGTTALMIAKKIGAKKEVIDVLMDYERDCVDADGKKASDM</sequence>
<dbReference type="SUPFAM" id="SSF48403">
    <property type="entry name" value="Ankyrin repeat"/>
    <property type="match status" value="3"/>
</dbReference>
<dbReference type="EMBL" id="CAXDID020000301">
    <property type="protein sequence ID" value="CAL6073505.1"/>
    <property type="molecule type" value="Genomic_DNA"/>
</dbReference>
<evidence type="ECO:0000256" key="1">
    <source>
        <dbReference type="PROSITE-ProRule" id="PRU00023"/>
    </source>
</evidence>
<reference evidence="2 3" key="1">
    <citation type="submission" date="2024-07" db="EMBL/GenBank/DDBJ databases">
        <authorList>
            <person name="Akdeniz Z."/>
        </authorList>
    </citation>
    <scope>NUCLEOTIDE SEQUENCE [LARGE SCALE GENOMIC DNA]</scope>
</reference>
<dbReference type="PROSITE" id="PS50297">
    <property type="entry name" value="ANK_REP_REGION"/>
    <property type="match status" value="2"/>
</dbReference>
<dbReference type="PANTHER" id="PTHR24120:SF4">
    <property type="entry name" value="GH07239P"/>
    <property type="match status" value="1"/>
</dbReference>
<dbReference type="Proteomes" id="UP001642409">
    <property type="component" value="Unassembled WGS sequence"/>
</dbReference>
<evidence type="ECO:0000313" key="3">
    <source>
        <dbReference type="Proteomes" id="UP001642409"/>
    </source>
</evidence>
<evidence type="ECO:0000313" key="2">
    <source>
        <dbReference type="EMBL" id="CAL6073505.1"/>
    </source>
</evidence>
<accession>A0ABP1L1Y3</accession>
<protein>
    <submittedName>
        <fullName evidence="2">Ankyrin_repeat-containing protein</fullName>
    </submittedName>
</protein>
<dbReference type="InterPro" id="IPR002110">
    <property type="entry name" value="Ankyrin_rpt"/>
</dbReference>
<dbReference type="PROSITE" id="PS50088">
    <property type="entry name" value="ANK_REPEAT"/>
    <property type="match status" value="2"/>
</dbReference>